<sequence length="335" mass="39981">MPGAWTHILSSSEIMNKLNEDKYKKVLRENLKLYQLGAQGPDIFLYYCYLIPSKHKRVEKLGQRLHTDKTRDFILYFIYKLKEIKDYKEFNTLFSYVIGYITHYALDTCMHPYIYYFGGIYHAELPESKKYDHYHRELETIIGLIQLEKKRKENPYKVHLHEEIDIGKNVPIIVKDTLKNAIKSVYSLEIKNYLVDYCYKDMKMGMKFLTDPNGKKENLFWIMEKFIEKTSGAKVLLNPRKIKDDKDYLNKEHKQWNHPSSLDEIINADAEELYYKGIERALVLIDSVIKYLENETSEEELKESIPNLSYESGKPLEEYKKMIYFDCIFENKNDM</sequence>
<dbReference type="EMBL" id="BAAACF010000001">
    <property type="protein sequence ID" value="GAA0725499.1"/>
    <property type="molecule type" value="Genomic_DNA"/>
</dbReference>
<dbReference type="Proteomes" id="UP001500339">
    <property type="component" value="Unassembled WGS sequence"/>
</dbReference>
<evidence type="ECO:0000259" key="1">
    <source>
        <dbReference type="Pfam" id="PF00882"/>
    </source>
</evidence>
<accession>A0ABN1J0X8</accession>
<comment type="caution">
    <text evidence="2">The sequence shown here is derived from an EMBL/GenBank/DDBJ whole genome shotgun (WGS) entry which is preliminary data.</text>
</comment>
<evidence type="ECO:0000313" key="3">
    <source>
        <dbReference type="Proteomes" id="UP001500339"/>
    </source>
</evidence>
<reference evidence="2 3" key="1">
    <citation type="journal article" date="2019" name="Int. J. Syst. Evol. Microbiol.">
        <title>The Global Catalogue of Microorganisms (GCM) 10K type strain sequencing project: providing services to taxonomists for standard genome sequencing and annotation.</title>
        <authorList>
            <consortium name="The Broad Institute Genomics Platform"/>
            <consortium name="The Broad Institute Genome Sequencing Center for Infectious Disease"/>
            <person name="Wu L."/>
            <person name="Ma J."/>
        </authorList>
    </citation>
    <scope>NUCLEOTIDE SEQUENCE [LARGE SCALE GENOMIC DNA]</scope>
    <source>
        <strain evidence="2 3">JCM 1405</strain>
    </source>
</reference>
<evidence type="ECO:0000313" key="2">
    <source>
        <dbReference type="EMBL" id="GAA0725499.1"/>
    </source>
</evidence>
<organism evidence="2 3">
    <name type="scientific">Clostridium malenominatum</name>
    <dbReference type="NCBI Taxonomy" id="1539"/>
    <lineage>
        <taxon>Bacteria</taxon>
        <taxon>Bacillati</taxon>
        <taxon>Bacillota</taxon>
        <taxon>Clostridia</taxon>
        <taxon>Eubacteriales</taxon>
        <taxon>Clostridiaceae</taxon>
        <taxon>Clostridium</taxon>
    </lineage>
</organism>
<dbReference type="Pfam" id="PF00882">
    <property type="entry name" value="Zn_dep_PLPC"/>
    <property type="match status" value="1"/>
</dbReference>
<dbReference type="RefSeq" id="WP_343769412.1">
    <property type="nucleotide sequence ID" value="NZ_BAAACF010000001.1"/>
</dbReference>
<name>A0ABN1J0X8_9CLOT</name>
<gene>
    <name evidence="2" type="ORF">GCM10008905_20920</name>
</gene>
<keyword evidence="3" id="KW-1185">Reference proteome</keyword>
<protein>
    <recommendedName>
        <fullName evidence="1">Phospholipase C/D domain-containing protein</fullName>
    </recommendedName>
</protein>
<proteinExistence type="predicted"/>
<dbReference type="InterPro" id="IPR029002">
    <property type="entry name" value="PLPC/GPLD1"/>
</dbReference>
<feature type="domain" description="Phospholipase C/D" evidence="1">
    <location>
        <begin position="6"/>
        <end position="188"/>
    </location>
</feature>